<reference evidence="2" key="1">
    <citation type="submission" date="2023-11" db="EMBL/GenBank/DDBJ databases">
        <authorList>
            <person name="De Vega J J."/>
            <person name="De Vega J J."/>
        </authorList>
    </citation>
    <scope>NUCLEOTIDE SEQUENCE</scope>
</reference>
<proteinExistence type="predicted"/>
<dbReference type="Proteomes" id="UP001295794">
    <property type="component" value="Unassembled WGS sequence"/>
</dbReference>
<comment type="caution">
    <text evidence="2">The sequence shown here is derived from an EMBL/GenBank/DDBJ whole genome shotgun (WGS) entry which is preliminary data.</text>
</comment>
<feature type="region of interest" description="Disordered" evidence="1">
    <location>
        <begin position="1"/>
        <end position="56"/>
    </location>
</feature>
<accession>A0AAD2H6G4</accession>
<organism evidence="2 3">
    <name type="scientific">Mycena citricolor</name>
    <dbReference type="NCBI Taxonomy" id="2018698"/>
    <lineage>
        <taxon>Eukaryota</taxon>
        <taxon>Fungi</taxon>
        <taxon>Dikarya</taxon>
        <taxon>Basidiomycota</taxon>
        <taxon>Agaricomycotina</taxon>
        <taxon>Agaricomycetes</taxon>
        <taxon>Agaricomycetidae</taxon>
        <taxon>Agaricales</taxon>
        <taxon>Marasmiineae</taxon>
        <taxon>Mycenaceae</taxon>
        <taxon>Mycena</taxon>
    </lineage>
</organism>
<dbReference type="AlphaFoldDB" id="A0AAD2H6G4"/>
<protein>
    <submittedName>
        <fullName evidence="2">Uncharacterized protein</fullName>
    </submittedName>
</protein>
<evidence type="ECO:0000313" key="2">
    <source>
        <dbReference type="EMBL" id="CAK5268925.1"/>
    </source>
</evidence>
<evidence type="ECO:0000313" key="3">
    <source>
        <dbReference type="Proteomes" id="UP001295794"/>
    </source>
</evidence>
<sequence length="70" mass="7833">MPTPEENPSDKRSTRRLALNSPCGKFKSEPKRHRGPTRRPCSQSNERARKSSSGFEGCGICKNARLGQFL</sequence>
<evidence type="ECO:0000256" key="1">
    <source>
        <dbReference type="SAM" id="MobiDB-lite"/>
    </source>
</evidence>
<dbReference type="EMBL" id="CAVNYO010000138">
    <property type="protein sequence ID" value="CAK5268925.1"/>
    <property type="molecule type" value="Genomic_DNA"/>
</dbReference>
<keyword evidence="3" id="KW-1185">Reference proteome</keyword>
<gene>
    <name evidence="2" type="ORF">MYCIT1_LOCUS12276</name>
</gene>
<name>A0AAD2H6G4_9AGAR</name>